<keyword evidence="7 14" id="KW-0812">Transmembrane</keyword>
<dbReference type="PROSITE" id="PS00449">
    <property type="entry name" value="ATPASE_A"/>
    <property type="match status" value="1"/>
</dbReference>
<evidence type="ECO:0000256" key="12">
    <source>
        <dbReference type="ARBA" id="ARBA00023310"/>
    </source>
</evidence>
<keyword evidence="8" id="KW-0375">Hydrogen ion transport</keyword>
<evidence type="ECO:0000256" key="14">
    <source>
        <dbReference type="SAM" id="Phobius"/>
    </source>
</evidence>
<dbReference type="InterPro" id="IPR023011">
    <property type="entry name" value="ATP_synth_F0_asu_AS"/>
</dbReference>
<geneLocation type="mitochondrion" evidence="15"/>
<evidence type="ECO:0000256" key="1">
    <source>
        <dbReference type="ARBA" id="ARBA00002070"/>
    </source>
</evidence>
<comment type="similarity">
    <text evidence="3">Belongs to the ATPase A chain family.</text>
</comment>
<keyword evidence="5" id="KW-0813">Transport</keyword>
<keyword evidence="15" id="KW-0496">Mitochondrion</keyword>
<sequence>MMMNLFSIFDPSTSLTFSVNWFSGLYTIMLIPLIFWFIPSRWNFILIKMMNFLFMEFKILLVKKINNMNLLIFLSLFILIFLNNFMGLFPYIFTMSSHLTISAALALTIWVSIFLFSWINNYNHMFIHLVPQGTPSGLMPFMVLVESLSNFIRAGTLSIRLTANIIAGHLLMTLISSTGVNLNLIFLIFMLLSQSLLIILEISVSLIQAYVFSVLSALYSAESN</sequence>
<name>A0A7G5WI22_9HYME</name>
<feature type="transmembrane region" description="Helical" evidence="14">
    <location>
        <begin position="165"/>
        <end position="189"/>
    </location>
</feature>
<dbReference type="PANTHER" id="PTHR11410:SF0">
    <property type="entry name" value="ATP SYNTHASE SUBUNIT A"/>
    <property type="match status" value="1"/>
</dbReference>
<feature type="transmembrane region" description="Helical" evidence="14">
    <location>
        <begin position="99"/>
        <end position="119"/>
    </location>
</feature>
<evidence type="ECO:0000256" key="6">
    <source>
        <dbReference type="ARBA" id="ARBA00022547"/>
    </source>
</evidence>
<evidence type="ECO:0000256" key="4">
    <source>
        <dbReference type="ARBA" id="ARBA00011648"/>
    </source>
</evidence>
<dbReference type="SUPFAM" id="SSF81336">
    <property type="entry name" value="F1F0 ATP synthase subunit A"/>
    <property type="match status" value="1"/>
</dbReference>
<gene>
    <name evidence="15" type="primary">ATP6</name>
</gene>
<dbReference type="AlphaFoldDB" id="A0A7G5WI22"/>
<protein>
    <recommendedName>
        <fullName evidence="13">ATP synthase subunit a</fullName>
    </recommendedName>
</protein>
<dbReference type="EMBL" id="MN296710">
    <property type="protein sequence ID" value="QMX85838.1"/>
    <property type="molecule type" value="Genomic_DNA"/>
</dbReference>
<evidence type="ECO:0000256" key="13">
    <source>
        <dbReference type="RuleBase" id="RU004450"/>
    </source>
</evidence>
<evidence type="ECO:0000256" key="5">
    <source>
        <dbReference type="ARBA" id="ARBA00022448"/>
    </source>
</evidence>
<keyword evidence="9 14" id="KW-1133">Transmembrane helix</keyword>
<comment type="subcellular location">
    <subcellularLocation>
        <location evidence="2">Membrane</location>
        <topology evidence="2">Multi-pass membrane protein</topology>
    </subcellularLocation>
    <subcellularLocation>
        <location evidence="13">Mitochondrion inner membrane</location>
        <topology evidence="13">Multi-pass membrane protein</topology>
    </subcellularLocation>
</comment>
<keyword evidence="10" id="KW-0406">Ion transport</keyword>
<evidence type="ECO:0000256" key="2">
    <source>
        <dbReference type="ARBA" id="ARBA00004141"/>
    </source>
</evidence>
<dbReference type="NCBIfam" id="TIGR01131">
    <property type="entry name" value="ATP_synt_6_or_A"/>
    <property type="match status" value="1"/>
</dbReference>
<feature type="transmembrane region" description="Helical" evidence="14">
    <location>
        <begin position="21"/>
        <end position="38"/>
    </location>
</feature>
<dbReference type="GO" id="GO:0045259">
    <property type="term" value="C:proton-transporting ATP synthase complex"/>
    <property type="evidence" value="ECO:0007669"/>
    <property type="project" value="UniProtKB-KW"/>
</dbReference>
<accession>A0A7G5WI22</accession>
<dbReference type="Gene3D" id="1.20.120.220">
    <property type="entry name" value="ATP synthase, F0 complex, subunit A"/>
    <property type="match status" value="1"/>
</dbReference>
<keyword evidence="11 14" id="KW-0472">Membrane</keyword>
<dbReference type="PANTHER" id="PTHR11410">
    <property type="entry name" value="ATP SYNTHASE SUBUNIT A"/>
    <property type="match status" value="1"/>
</dbReference>
<dbReference type="InterPro" id="IPR045083">
    <property type="entry name" value="ATP_synth_F0_asu_bact/mt"/>
</dbReference>
<evidence type="ECO:0000256" key="3">
    <source>
        <dbReference type="ARBA" id="ARBA00006810"/>
    </source>
</evidence>
<comment type="function">
    <text evidence="1">Mitochondrial membrane ATP synthase (F(1)F(0) ATP synthase or Complex V) produces ATP from ADP in the presence of a proton gradient across the membrane which is generated by electron transport complexes of the respiratory chain. F-type ATPases consist of two structural domains, F(1) - containing the extramembraneous catalytic core and F(0) - containing the membrane proton channel, linked together by a central stalk and a peripheral stalk. During catalysis, ATP synthesis in the catalytic domain of F(1) is coupled via a rotary mechanism of the central stalk subunits to proton translocation. Key component of the proton channel; it may play a direct role in the translocation of protons across the membrane.</text>
</comment>
<evidence type="ECO:0000256" key="8">
    <source>
        <dbReference type="ARBA" id="ARBA00022781"/>
    </source>
</evidence>
<dbReference type="InterPro" id="IPR000568">
    <property type="entry name" value="ATP_synth_F0_asu"/>
</dbReference>
<keyword evidence="12" id="KW-0066">ATP synthesis</keyword>
<reference evidence="15" key="1">
    <citation type="submission" date="2019-08" db="EMBL/GenBank/DDBJ databases">
        <title>The mitochondrial genome of Platencyrtus parkeri (Hymenoptera: Encyrtidae).</title>
        <authorList>
            <person name="Xiong M."/>
        </authorList>
    </citation>
    <scope>NUCLEOTIDE SEQUENCE</scope>
</reference>
<dbReference type="InterPro" id="IPR035908">
    <property type="entry name" value="F0_ATP_A_sf"/>
</dbReference>
<dbReference type="Pfam" id="PF00119">
    <property type="entry name" value="ATP-synt_A"/>
    <property type="match status" value="1"/>
</dbReference>
<evidence type="ECO:0000256" key="9">
    <source>
        <dbReference type="ARBA" id="ARBA00022989"/>
    </source>
</evidence>
<keyword evidence="6" id="KW-0138">CF(0)</keyword>
<evidence type="ECO:0000256" key="10">
    <source>
        <dbReference type="ARBA" id="ARBA00023065"/>
    </source>
</evidence>
<comment type="subunit">
    <text evidence="4">F-type ATPases have 2 components, CF(1) - the catalytic core - and CF(0) - the membrane proton channel. CF(1) has five subunits: alpha(3), beta(3), gamma(1), delta(1), epsilon(1). CF(0) has three main subunits: a, b and c.</text>
</comment>
<feature type="transmembrane region" description="Helical" evidence="14">
    <location>
        <begin position="196"/>
        <end position="219"/>
    </location>
</feature>
<dbReference type="CDD" id="cd00310">
    <property type="entry name" value="ATP-synt_Fo_a_6"/>
    <property type="match status" value="1"/>
</dbReference>
<evidence type="ECO:0000256" key="11">
    <source>
        <dbReference type="ARBA" id="ARBA00023136"/>
    </source>
</evidence>
<evidence type="ECO:0000256" key="7">
    <source>
        <dbReference type="ARBA" id="ARBA00022692"/>
    </source>
</evidence>
<proteinExistence type="inferred from homology"/>
<evidence type="ECO:0000313" key="15">
    <source>
        <dbReference type="EMBL" id="QMX85838.1"/>
    </source>
</evidence>
<dbReference type="GO" id="GO:0046933">
    <property type="term" value="F:proton-transporting ATP synthase activity, rotational mechanism"/>
    <property type="evidence" value="ECO:0007669"/>
    <property type="project" value="TreeGrafter"/>
</dbReference>
<dbReference type="PRINTS" id="PR00123">
    <property type="entry name" value="ATPASEA"/>
</dbReference>
<dbReference type="GO" id="GO:0005743">
    <property type="term" value="C:mitochondrial inner membrane"/>
    <property type="evidence" value="ECO:0007669"/>
    <property type="project" value="UniProtKB-SubCell"/>
</dbReference>
<feature type="transmembrane region" description="Helical" evidence="14">
    <location>
        <begin position="70"/>
        <end position="93"/>
    </location>
</feature>
<organism evidence="15">
    <name type="scientific">Platencyrtus parkeri</name>
    <dbReference type="NCBI Taxonomy" id="752748"/>
    <lineage>
        <taxon>Eukaryota</taxon>
        <taxon>Metazoa</taxon>
        <taxon>Ecdysozoa</taxon>
        <taxon>Arthropoda</taxon>
        <taxon>Hexapoda</taxon>
        <taxon>Insecta</taxon>
        <taxon>Pterygota</taxon>
        <taxon>Neoptera</taxon>
        <taxon>Endopterygota</taxon>
        <taxon>Hymenoptera</taxon>
        <taxon>Apocrita</taxon>
        <taxon>Proctotrupomorpha</taxon>
        <taxon>Chalcidoidea</taxon>
        <taxon>Encyrtidae</taxon>
        <taxon>Encyrtinae</taxon>
        <taxon>Platencyrtus</taxon>
    </lineage>
</organism>